<proteinExistence type="predicted"/>
<evidence type="ECO:0000313" key="2">
    <source>
        <dbReference type="Proteomes" id="UP000237872"/>
    </source>
</evidence>
<dbReference type="Proteomes" id="UP000237872">
    <property type="component" value="Unassembled WGS sequence"/>
</dbReference>
<dbReference type="EMBL" id="MDEC01000011">
    <property type="protein sequence ID" value="PPU64208.1"/>
    <property type="molecule type" value="Genomic_DNA"/>
</dbReference>
<evidence type="ECO:0000313" key="1">
    <source>
        <dbReference type="EMBL" id="PPU64208.1"/>
    </source>
</evidence>
<sequence>MGIGDWGVGSGEWGVGSGEWGVGSGEWGVGSRIWIIGLRQACSGGDVAGKQCPPLPRRAAVPVAMPRQTAAAKLRACSPPHR</sequence>
<accession>A0A2S7CRK1</accession>
<dbReference type="AlphaFoldDB" id="A0A2S7CRK1"/>
<comment type="caution">
    <text evidence="1">The sequence shown here is derived from an EMBL/GenBank/DDBJ whole genome shotgun (WGS) entry which is preliminary data.</text>
</comment>
<gene>
    <name evidence="1" type="ORF">XcodCFBP4690_09975</name>
</gene>
<name>A0A2S7CRK1_9XANT</name>
<reference evidence="1 2" key="1">
    <citation type="submission" date="2016-08" db="EMBL/GenBank/DDBJ databases">
        <authorList>
            <person name="Seilhamer J.J."/>
        </authorList>
    </citation>
    <scope>NUCLEOTIDE SEQUENCE [LARGE SCALE GENOMIC DNA]</scope>
    <source>
        <strain evidence="1 2">CFBP4690</strain>
    </source>
</reference>
<protein>
    <submittedName>
        <fullName evidence="1">Uncharacterized protein</fullName>
    </submittedName>
</protein>
<organism evidence="1 2">
    <name type="scientific">Xanthomonas codiaei</name>
    <dbReference type="NCBI Taxonomy" id="56463"/>
    <lineage>
        <taxon>Bacteria</taxon>
        <taxon>Pseudomonadati</taxon>
        <taxon>Pseudomonadota</taxon>
        <taxon>Gammaproteobacteria</taxon>
        <taxon>Lysobacterales</taxon>
        <taxon>Lysobacteraceae</taxon>
        <taxon>Xanthomonas</taxon>
    </lineage>
</organism>